<proteinExistence type="predicted"/>
<gene>
    <name evidence="1" type="ORF">LY11_00636</name>
</gene>
<dbReference type="Proteomes" id="UP000249754">
    <property type="component" value="Unassembled WGS sequence"/>
</dbReference>
<comment type="caution">
    <text evidence="1">The sequence shown here is derived from an EMBL/GenBank/DDBJ whole genome shotgun (WGS) entry which is preliminary data.</text>
</comment>
<protein>
    <submittedName>
        <fullName evidence="1">Uncharacterized protein</fullName>
    </submittedName>
</protein>
<name>A0A327T6P0_9SPHI</name>
<sequence length="171" mass="19857">MIELPSFFALFIVPIFELLSRLNGSGKSIRESLFKIRKMKKVYLKMLERFKELPSIKQVEEDYGQLEQSDKIAVLKFPFVGFSISEPVRKNLTATKQVCDCEISLRLALDYGKDVSISPYDIQEALEAKFQGWGDQEMNRWECKSLVKEPRLDGLVVFRFLFKTGYQKSPQ</sequence>
<accession>A0A327T6P0</accession>
<evidence type="ECO:0000313" key="2">
    <source>
        <dbReference type="Proteomes" id="UP000249754"/>
    </source>
</evidence>
<organism evidence="1 2">
    <name type="scientific">Pedobacter cryoconitis</name>
    <dbReference type="NCBI Taxonomy" id="188932"/>
    <lineage>
        <taxon>Bacteria</taxon>
        <taxon>Pseudomonadati</taxon>
        <taxon>Bacteroidota</taxon>
        <taxon>Sphingobacteriia</taxon>
        <taxon>Sphingobacteriales</taxon>
        <taxon>Sphingobacteriaceae</taxon>
        <taxon>Pedobacter</taxon>
    </lineage>
</organism>
<dbReference type="EMBL" id="QLLR01000002">
    <property type="protein sequence ID" value="RAJ35393.1"/>
    <property type="molecule type" value="Genomic_DNA"/>
</dbReference>
<evidence type="ECO:0000313" key="1">
    <source>
        <dbReference type="EMBL" id="RAJ35393.1"/>
    </source>
</evidence>
<reference evidence="1 2" key="1">
    <citation type="submission" date="2018-06" db="EMBL/GenBank/DDBJ databases">
        <title>Genomic Encyclopedia of Archaeal and Bacterial Type Strains, Phase II (KMG-II): from individual species to whole genera.</title>
        <authorList>
            <person name="Goeker M."/>
        </authorList>
    </citation>
    <scope>NUCLEOTIDE SEQUENCE [LARGE SCALE GENOMIC DNA]</scope>
    <source>
        <strain evidence="1 2">DSM 14825</strain>
    </source>
</reference>
<dbReference type="AlphaFoldDB" id="A0A327T6P0"/>